<dbReference type="PANTHER" id="PTHR31474">
    <property type="entry name" value="HR-LIKE LESION-INDUCER"/>
    <property type="match status" value="1"/>
</dbReference>
<evidence type="ECO:0000256" key="2">
    <source>
        <dbReference type="SAM" id="SignalP"/>
    </source>
</evidence>
<dbReference type="Proteomes" id="UP000007752">
    <property type="component" value="Chromosome 3"/>
</dbReference>
<dbReference type="PANTHER" id="PTHR31474:SF1">
    <property type="entry name" value="EXPRESSED PROTEIN"/>
    <property type="match status" value="1"/>
</dbReference>
<accession>B9FB26</accession>
<dbReference type="AlphaFoldDB" id="B9FB26"/>
<dbReference type="Pfam" id="PF05514">
    <property type="entry name" value="HR_lesion"/>
    <property type="match status" value="1"/>
</dbReference>
<organism evidence="3">
    <name type="scientific">Oryza sativa subsp. japonica</name>
    <name type="common">Rice</name>
    <dbReference type="NCBI Taxonomy" id="39947"/>
    <lineage>
        <taxon>Eukaryota</taxon>
        <taxon>Viridiplantae</taxon>
        <taxon>Streptophyta</taxon>
        <taxon>Embryophyta</taxon>
        <taxon>Tracheophyta</taxon>
        <taxon>Spermatophyta</taxon>
        <taxon>Magnoliopsida</taxon>
        <taxon>Liliopsida</taxon>
        <taxon>Poales</taxon>
        <taxon>Poaceae</taxon>
        <taxon>BOP clade</taxon>
        <taxon>Oryzoideae</taxon>
        <taxon>Oryzeae</taxon>
        <taxon>Oryzinae</taxon>
        <taxon>Oryza</taxon>
        <taxon>Oryza sativa</taxon>
    </lineage>
</organism>
<sequence>MGFVSFAGRVLFASVFLLSAYQEFSEFGADGGPAAKALRPKYNVFTKNISAHLGVAVPHVELKHIVAATIGLKGLGGLLFILSSSFGAYLLNLALFGALLFFLGMKNSIPKRQAKKKAPKSKTN</sequence>
<keyword evidence="1" id="KW-0472">Membrane</keyword>
<keyword evidence="1" id="KW-1133">Transmembrane helix</keyword>
<evidence type="ECO:0000256" key="1">
    <source>
        <dbReference type="SAM" id="Phobius"/>
    </source>
</evidence>
<feature type="transmembrane region" description="Helical" evidence="1">
    <location>
        <begin position="78"/>
        <end position="103"/>
    </location>
</feature>
<reference evidence="3" key="1">
    <citation type="journal article" date="2005" name="PLoS Biol.">
        <title>The genomes of Oryza sativa: a history of duplications.</title>
        <authorList>
            <person name="Yu J."/>
            <person name="Wang J."/>
            <person name="Lin W."/>
            <person name="Li S."/>
            <person name="Li H."/>
            <person name="Zhou J."/>
            <person name="Ni P."/>
            <person name="Dong W."/>
            <person name="Hu S."/>
            <person name="Zeng C."/>
            <person name="Zhang J."/>
            <person name="Zhang Y."/>
            <person name="Li R."/>
            <person name="Xu Z."/>
            <person name="Li S."/>
            <person name="Li X."/>
            <person name="Zheng H."/>
            <person name="Cong L."/>
            <person name="Lin L."/>
            <person name="Yin J."/>
            <person name="Geng J."/>
            <person name="Li G."/>
            <person name="Shi J."/>
            <person name="Liu J."/>
            <person name="Lv H."/>
            <person name="Li J."/>
            <person name="Wang J."/>
            <person name="Deng Y."/>
            <person name="Ran L."/>
            <person name="Shi X."/>
            <person name="Wang X."/>
            <person name="Wu Q."/>
            <person name="Li C."/>
            <person name="Ren X."/>
            <person name="Wang J."/>
            <person name="Wang X."/>
            <person name="Li D."/>
            <person name="Liu D."/>
            <person name="Zhang X."/>
            <person name="Ji Z."/>
            <person name="Zhao W."/>
            <person name="Sun Y."/>
            <person name="Zhang Z."/>
            <person name="Bao J."/>
            <person name="Han Y."/>
            <person name="Dong L."/>
            <person name="Ji J."/>
            <person name="Chen P."/>
            <person name="Wu S."/>
            <person name="Liu J."/>
            <person name="Xiao Y."/>
            <person name="Bu D."/>
            <person name="Tan J."/>
            <person name="Yang L."/>
            <person name="Ye C."/>
            <person name="Zhang J."/>
            <person name="Xu J."/>
            <person name="Zhou Y."/>
            <person name="Yu Y."/>
            <person name="Zhang B."/>
            <person name="Zhuang S."/>
            <person name="Wei H."/>
            <person name="Liu B."/>
            <person name="Lei M."/>
            <person name="Yu H."/>
            <person name="Li Y."/>
            <person name="Xu H."/>
            <person name="Wei S."/>
            <person name="He X."/>
            <person name="Fang L."/>
            <person name="Zhang Z."/>
            <person name="Zhang Y."/>
            <person name="Huang X."/>
            <person name="Su Z."/>
            <person name="Tong W."/>
            <person name="Li J."/>
            <person name="Tong Z."/>
            <person name="Li S."/>
            <person name="Ye J."/>
            <person name="Wang L."/>
            <person name="Fang L."/>
            <person name="Lei T."/>
            <person name="Chen C."/>
            <person name="Chen H."/>
            <person name="Xu Z."/>
            <person name="Li H."/>
            <person name="Huang H."/>
            <person name="Zhang F."/>
            <person name="Xu H."/>
            <person name="Li N."/>
            <person name="Zhao C."/>
            <person name="Li S."/>
            <person name="Dong L."/>
            <person name="Huang Y."/>
            <person name="Li L."/>
            <person name="Xi Y."/>
            <person name="Qi Q."/>
            <person name="Li W."/>
            <person name="Zhang B."/>
            <person name="Hu W."/>
            <person name="Zhang Y."/>
            <person name="Tian X."/>
            <person name="Jiao Y."/>
            <person name="Liang X."/>
            <person name="Jin J."/>
            <person name="Gao L."/>
            <person name="Zheng W."/>
            <person name="Hao B."/>
            <person name="Liu S."/>
            <person name="Wang W."/>
            <person name="Yuan L."/>
            <person name="Cao M."/>
            <person name="McDermott J."/>
            <person name="Samudrala R."/>
            <person name="Wang J."/>
            <person name="Wong G.K."/>
            <person name="Yang H."/>
        </authorList>
    </citation>
    <scope>NUCLEOTIDE SEQUENCE [LARGE SCALE GENOMIC DNA]</scope>
</reference>
<dbReference type="InterPro" id="IPR008637">
    <property type="entry name" value="HR_lesion"/>
</dbReference>
<keyword evidence="2" id="KW-0732">Signal</keyword>
<reference evidence="3" key="2">
    <citation type="submission" date="2008-12" db="EMBL/GenBank/DDBJ databases">
        <title>Improved gene annotation of the rice (Oryza sativa) genomes.</title>
        <authorList>
            <person name="Wang J."/>
            <person name="Li R."/>
            <person name="Fan W."/>
            <person name="Huang Q."/>
            <person name="Zhang J."/>
            <person name="Zhou Y."/>
            <person name="Hu Y."/>
            <person name="Zi S."/>
            <person name="Li J."/>
            <person name="Ni P."/>
            <person name="Zheng H."/>
            <person name="Zhang Y."/>
            <person name="Zhao M."/>
            <person name="Hao Q."/>
            <person name="McDermott J."/>
            <person name="Samudrala R."/>
            <person name="Kristiansen K."/>
            <person name="Wong G.K.-S."/>
        </authorList>
    </citation>
    <scope>NUCLEOTIDE SEQUENCE</scope>
</reference>
<protein>
    <submittedName>
        <fullName evidence="3">Uncharacterized protein</fullName>
    </submittedName>
</protein>
<name>B9FB26_ORYSJ</name>
<keyword evidence="1" id="KW-0812">Transmembrane</keyword>
<dbReference type="EMBL" id="CM000140">
    <property type="protein sequence ID" value="EEE58326.1"/>
    <property type="molecule type" value="Genomic_DNA"/>
</dbReference>
<feature type="signal peptide" evidence="2">
    <location>
        <begin position="1"/>
        <end position="22"/>
    </location>
</feature>
<feature type="chain" id="PRO_5002883759" evidence="2">
    <location>
        <begin position="23"/>
        <end position="124"/>
    </location>
</feature>
<evidence type="ECO:0000313" key="3">
    <source>
        <dbReference type="EMBL" id="EEE58326.1"/>
    </source>
</evidence>
<gene>
    <name evidence="3" type="ORF">OsJ_09420</name>
</gene>
<proteinExistence type="predicted"/>